<evidence type="ECO:0000313" key="3">
    <source>
        <dbReference type="Proteomes" id="UP000051401"/>
    </source>
</evidence>
<evidence type="ECO:0000259" key="1">
    <source>
        <dbReference type="PROSITE" id="PS50943"/>
    </source>
</evidence>
<dbReference type="Proteomes" id="UP000051401">
    <property type="component" value="Unassembled WGS sequence"/>
</dbReference>
<proteinExistence type="predicted"/>
<dbReference type="PROSITE" id="PS50943">
    <property type="entry name" value="HTH_CROC1"/>
    <property type="match status" value="1"/>
</dbReference>
<gene>
    <name evidence="2" type="ORF">XM52_08810</name>
</gene>
<dbReference type="OrthoDB" id="7206663at2"/>
<reference evidence="2 3" key="1">
    <citation type="submission" date="2015-04" db="EMBL/GenBank/DDBJ databases">
        <title>The draft genome sequence of Roseovarius indicus B108T.</title>
        <authorList>
            <person name="Li G."/>
            <person name="Lai Q."/>
            <person name="Shao Z."/>
            <person name="Yan P."/>
        </authorList>
    </citation>
    <scope>NUCLEOTIDE SEQUENCE [LARGE SCALE GENOMIC DNA]</scope>
    <source>
        <strain evidence="2 3">B108</strain>
    </source>
</reference>
<dbReference type="PATRIC" id="fig|540747.5.peg.4555"/>
<name>A0A0T5PBK0_9RHOB</name>
<dbReference type="AlphaFoldDB" id="A0A0T5PBK0"/>
<evidence type="ECO:0000313" key="2">
    <source>
        <dbReference type="EMBL" id="KRS18238.1"/>
    </source>
</evidence>
<dbReference type="EMBL" id="LAXI01000004">
    <property type="protein sequence ID" value="KRS18238.1"/>
    <property type="molecule type" value="Genomic_DNA"/>
</dbReference>
<dbReference type="GO" id="GO:0003677">
    <property type="term" value="F:DNA binding"/>
    <property type="evidence" value="ECO:0007669"/>
    <property type="project" value="InterPro"/>
</dbReference>
<organism evidence="2 3">
    <name type="scientific">Roseovarius indicus</name>
    <dbReference type="NCBI Taxonomy" id="540747"/>
    <lineage>
        <taxon>Bacteria</taxon>
        <taxon>Pseudomonadati</taxon>
        <taxon>Pseudomonadota</taxon>
        <taxon>Alphaproteobacteria</taxon>
        <taxon>Rhodobacterales</taxon>
        <taxon>Roseobacteraceae</taxon>
        <taxon>Roseovarius</taxon>
    </lineage>
</organism>
<dbReference type="Gene3D" id="1.10.260.40">
    <property type="entry name" value="lambda repressor-like DNA-binding domains"/>
    <property type="match status" value="1"/>
</dbReference>
<feature type="domain" description="HTH cro/C1-type" evidence="1">
    <location>
        <begin position="11"/>
        <end position="40"/>
    </location>
</feature>
<dbReference type="InterPro" id="IPR001387">
    <property type="entry name" value="Cro/C1-type_HTH"/>
</dbReference>
<comment type="caution">
    <text evidence="2">The sequence shown here is derived from an EMBL/GenBank/DDBJ whole genome shotgun (WGS) entry which is preliminary data.</text>
</comment>
<dbReference type="SUPFAM" id="SSF47413">
    <property type="entry name" value="lambda repressor-like DNA-binding domains"/>
    <property type="match status" value="1"/>
</dbReference>
<sequence length="83" mass="8638">MEQAKISQGQLRAARGLLGWSQATLADRAGISSMTVKRAEGSGSPYPAQGALSAIRAALEDGGVQFIEENGGGAGVRLRRREP</sequence>
<keyword evidence="3" id="KW-1185">Reference proteome</keyword>
<dbReference type="InterPro" id="IPR010982">
    <property type="entry name" value="Lambda_DNA-bd_dom_sf"/>
</dbReference>
<protein>
    <recommendedName>
        <fullName evidence="1">HTH cro/C1-type domain-containing protein</fullName>
    </recommendedName>
</protein>
<dbReference type="CDD" id="cd00093">
    <property type="entry name" value="HTH_XRE"/>
    <property type="match status" value="1"/>
</dbReference>
<accession>A0A0T5PBK0</accession>